<evidence type="ECO:0000313" key="2">
    <source>
        <dbReference type="EMBL" id="MFB9628464.1"/>
    </source>
</evidence>
<dbReference type="SUPFAM" id="SSF46894">
    <property type="entry name" value="C-terminal effector domain of the bipartite response regulators"/>
    <property type="match status" value="1"/>
</dbReference>
<protein>
    <submittedName>
        <fullName evidence="2">LuxR C-terminal-related transcriptional regulator</fullName>
    </submittedName>
</protein>
<sequence>MSTVDEAVYRAMLDHPHLDLAGLAARVGVGTDAVRVALNHLVDLTLVRGSADGFHVVRPQAALQALVAKAEAEILARQQRIEATRAAVAALATRYEDHDEPETIRRLNGLDTVRERLAELSQNAQAECLSLTPSGPQRPETIATEKKLNLPALRRGVVIRNIYLDSYRNDPATLAHARWMAEHGGQSRTTATLPLRLVIVDRRIALVPIDPDRSNAGALELDSPGVIIGLIALFEQLWVAGTPLGEASPRNEHGLNQQERELLRLLANGHTDESAGRQLAISTRSVQRIMTALTERLGATSRFQAGVEAQRRGWL</sequence>
<evidence type="ECO:0000259" key="1">
    <source>
        <dbReference type="PROSITE" id="PS50043"/>
    </source>
</evidence>
<dbReference type="Gene3D" id="1.10.10.10">
    <property type="entry name" value="Winged helix-like DNA-binding domain superfamily/Winged helix DNA-binding domain"/>
    <property type="match status" value="1"/>
</dbReference>
<dbReference type="RefSeq" id="WP_344987466.1">
    <property type="nucleotide sequence ID" value="NZ_BAAAXV010000001.1"/>
</dbReference>
<accession>A0ABV5SBT2</accession>
<dbReference type="SMART" id="SM00421">
    <property type="entry name" value="HTH_LUXR"/>
    <property type="match status" value="1"/>
</dbReference>
<organism evidence="2 3">
    <name type="scientific">Nonomuraea helvata</name>
    <dbReference type="NCBI Taxonomy" id="37484"/>
    <lineage>
        <taxon>Bacteria</taxon>
        <taxon>Bacillati</taxon>
        <taxon>Actinomycetota</taxon>
        <taxon>Actinomycetes</taxon>
        <taxon>Streptosporangiales</taxon>
        <taxon>Streptosporangiaceae</taxon>
        <taxon>Nonomuraea</taxon>
    </lineage>
</organism>
<dbReference type="PANTHER" id="PTHR34293">
    <property type="entry name" value="HTH-TYPE TRANSCRIPTIONAL REGULATOR TRMBL2"/>
    <property type="match status" value="1"/>
</dbReference>
<reference evidence="2 3" key="1">
    <citation type="submission" date="2024-09" db="EMBL/GenBank/DDBJ databases">
        <authorList>
            <person name="Sun Q."/>
            <person name="Mori K."/>
        </authorList>
    </citation>
    <scope>NUCLEOTIDE SEQUENCE [LARGE SCALE GENOMIC DNA]</scope>
    <source>
        <strain evidence="2 3">JCM 3143</strain>
    </source>
</reference>
<dbReference type="PANTHER" id="PTHR34293:SF1">
    <property type="entry name" value="HTH-TYPE TRANSCRIPTIONAL REGULATOR TRMBL2"/>
    <property type="match status" value="1"/>
</dbReference>
<dbReference type="InterPro" id="IPR051797">
    <property type="entry name" value="TrmB-like"/>
</dbReference>
<keyword evidence="3" id="KW-1185">Reference proteome</keyword>
<name>A0ABV5SBT2_9ACTN</name>
<dbReference type="EMBL" id="JBHMBW010000045">
    <property type="protein sequence ID" value="MFB9628464.1"/>
    <property type="molecule type" value="Genomic_DNA"/>
</dbReference>
<evidence type="ECO:0000313" key="3">
    <source>
        <dbReference type="Proteomes" id="UP001589532"/>
    </source>
</evidence>
<dbReference type="InterPro" id="IPR016032">
    <property type="entry name" value="Sig_transdc_resp-reg_C-effctor"/>
</dbReference>
<dbReference type="Pfam" id="PF00196">
    <property type="entry name" value="GerE"/>
    <property type="match status" value="1"/>
</dbReference>
<gene>
    <name evidence="2" type="ORF">ACFFSA_35745</name>
</gene>
<dbReference type="PROSITE" id="PS50043">
    <property type="entry name" value="HTH_LUXR_2"/>
    <property type="match status" value="1"/>
</dbReference>
<comment type="caution">
    <text evidence="2">The sequence shown here is derived from an EMBL/GenBank/DDBJ whole genome shotgun (WGS) entry which is preliminary data.</text>
</comment>
<dbReference type="InterPro" id="IPR000792">
    <property type="entry name" value="Tscrpt_reg_LuxR_C"/>
</dbReference>
<dbReference type="InterPro" id="IPR036388">
    <property type="entry name" value="WH-like_DNA-bd_sf"/>
</dbReference>
<dbReference type="Proteomes" id="UP001589532">
    <property type="component" value="Unassembled WGS sequence"/>
</dbReference>
<proteinExistence type="predicted"/>
<feature type="domain" description="HTH luxR-type" evidence="1">
    <location>
        <begin position="248"/>
        <end position="313"/>
    </location>
</feature>